<comment type="function">
    <text evidence="5">Acetylates the N-terminal alanine of ribosomal protein bS18.</text>
</comment>
<gene>
    <name evidence="8" type="primary">rimI</name>
    <name evidence="8" type="ORF">P5633_21915</name>
    <name evidence="7" type="ORF">SC09_Contig25orf00452</name>
</gene>
<organism evidence="7 9">
    <name type="scientific">Bacillus subtilis</name>
    <dbReference type="NCBI Taxonomy" id="1423"/>
    <lineage>
        <taxon>Bacteria</taxon>
        <taxon>Bacillati</taxon>
        <taxon>Bacillota</taxon>
        <taxon>Bacilli</taxon>
        <taxon>Bacillales</taxon>
        <taxon>Bacillaceae</taxon>
        <taxon>Bacillus</taxon>
    </lineage>
</organism>
<proteinExistence type="inferred from homology"/>
<dbReference type="GO" id="GO:0008999">
    <property type="term" value="F:protein-N-terminal-alanine acetyltransferase activity"/>
    <property type="evidence" value="ECO:0007669"/>
    <property type="project" value="UniProtKB-EC"/>
</dbReference>
<evidence type="ECO:0000256" key="1">
    <source>
        <dbReference type="ARBA" id="ARBA00005395"/>
    </source>
</evidence>
<dbReference type="InterPro" id="IPR050680">
    <property type="entry name" value="YpeA/RimI_acetyltransf"/>
</dbReference>
<dbReference type="SUPFAM" id="SSF55729">
    <property type="entry name" value="Acyl-CoA N-acyltransferases (Nat)"/>
    <property type="match status" value="1"/>
</dbReference>
<evidence type="ECO:0000313" key="7">
    <source>
        <dbReference type="EMBL" id="KIU10647.1"/>
    </source>
</evidence>
<dbReference type="InterPro" id="IPR006464">
    <property type="entry name" value="AcTrfase_RimI/Ard1"/>
</dbReference>
<dbReference type="CDD" id="cd04301">
    <property type="entry name" value="NAT_SF"/>
    <property type="match status" value="1"/>
</dbReference>
<dbReference type="NCBIfam" id="TIGR01575">
    <property type="entry name" value="rimI"/>
    <property type="match status" value="1"/>
</dbReference>
<reference evidence="8" key="2">
    <citation type="submission" date="2023-03" db="EMBL/GenBank/DDBJ databases">
        <title>Complete genome sequences of 52 Bacillus and Priestia strains isolated from West-African fermentations and 26 reference strains from the DSMZ collection.</title>
        <authorList>
            <person name="Wiedenbein E.S."/>
            <person name="Canoy T.S."/>
            <person name="Hui Y."/>
            <person name="Parkouda C."/>
            <person name="Dawende C."/>
            <person name="Ametefe E."/>
            <person name="Jespersen L."/>
            <person name="Nielsen D.S."/>
        </authorList>
    </citation>
    <scope>NUCLEOTIDE SEQUENCE</scope>
    <source>
        <strain evidence="8">PRO56</strain>
    </source>
</reference>
<evidence type="ECO:0000256" key="5">
    <source>
        <dbReference type="RuleBase" id="RU363094"/>
    </source>
</evidence>
<dbReference type="Proteomes" id="UP000032247">
    <property type="component" value="Unassembled WGS sequence"/>
</dbReference>
<sequence length="151" mass="17391">MKTKAAVRNMRIEDIDHVYEIEASSFTSPWTKDSFYHELLENPYAHYLVIEKDGHVVGYCGIWIVMDDAQITNIAIKPEYRGQSLGETLFRSAVELCKEKDARRLSLEVRVSNHPAQGLYKKFGMQPGGIRKNYYTDNGEDALIMWVTINE</sequence>
<dbReference type="Pfam" id="PF00583">
    <property type="entry name" value="Acetyltransf_1"/>
    <property type="match status" value="1"/>
</dbReference>
<evidence type="ECO:0000259" key="6">
    <source>
        <dbReference type="PROSITE" id="PS51186"/>
    </source>
</evidence>
<keyword evidence="3 8" id="KW-0808">Transferase</keyword>
<dbReference type="GO" id="GO:0005840">
    <property type="term" value="C:ribosome"/>
    <property type="evidence" value="ECO:0007669"/>
    <property type="project" value="UniProtKB-KW"/>
</dbReference>
<dbReference type="InterPro" id="IPR000182">
    <property type="entry name" value="GNAT_dom"/>
</dbReference>
<protein>
    <recommendedName>
        <fullName evidence="5">[Ribosomal protein bS18]-alanine N-acetyltransferase</fullName>
        <ecNumber evidence="5">2.3.1.266</ecNumber>
    </recommendedName>
</protein>
<reference evidence="7 9" key="1">
    <citation type="submission" date="2014-12" db="EMBL/GenBank/DDBJ databases">
        <title>Comparative genome analysis of Bacillus coagulans HM-08, Clostridium butyricum HM-68, Bacillus subtilis HM-66 and Bacillus licheniformis BL-09.</title>
        <authorList>
            <person name="Zhang H."/>
        </authorList>
    </citation>
    <scope>NUCLEOTIDE SEQUENCE [LARGE SCALE GENOMIC DNA]</scope>
    <source>
        <strain evidence="7 9">HM-66</strain>
    </source>
</reference>
<comment type="subcellular location">
    <subcellularLocation>
        <location evidence="5">Cytoplasm</location>
    </subcellularLocation>
</comment>
<dbReference type="AlphaFoldDB" id="A0A0D1KWQ8"/>
<keyword evidence="2 5" id="KW-0963">Cytoplasm</keyword>
<dbReference type="EC" id="2.3.1.266" evidence="5"/>
<evidence type="ECO:0000256" key="2">
    <source>
        <dbReference type="ARBA" id="ARBA00022490"/>
    </source>
</evidence>
<comment type="similarity">
    <text evidence="1 5">Belongs to the acetyltransferase family. RimI subfamily.</text>
</comment>
<evidence type="ECO:0000313" key="9">
    <source>
        <dbReference type="Proteomes" id="UP000032247"/>
    </source>
</evidence>
<accession>A0A0D1KWQ8</accession>
<keyword evidence="8" id="KW-0687">Ribonucleoprotein</keyword>
<dbReference type="PATRIC" id="fig|1423.167.peg.1975"/>
<evidence type="ECO:0000313" key="8">
    <source>
        <dbReference type="EMBL" id="WEY84840.1"/>
    </source>
</evidence>
<dbReference type="GO" id="GO:0005737">
    <property type="term" value="C:cytoplasm"/>
    <property type="evidence" value="ECO:0007669"/>
    <property type="project" value="UniProtKB-SubCell"/>
</dbReference>
<dbReference type="Proteomes" id="UP001214898">
    <property type="component" value="Chromosome"/>
</dbReference>
<dbReference type="EMBL" id="JXBC01000004">
    <property type="protein sequence ID" value="KIU10647.1"/>
    <property type="molecule type" value="Genomic_DNA"/>
</dbReference>
<evidence type="ECO:0000256" key="3">
    <source>
        <dbReference type="ARBA" id="ARBA00022679"/>
    </source>
</evidence>
<dbReference type="PROSITE" id="PS51186">
    <property type="entry name" value="GNAT"/>
    <property type="match status" value="1"/>
</dbReference>
<evidence type="ECO:0000256" key="4">
    <source>
        <dbReference type="ARBA" id="ARBA00023315"/>
    </source>
</evidence>
<dbReference type="InterPro" id="IPR016181">
    <property type="entry name" value="Acyl_CoA_acyltransferase"/>
</dbReference>
<dbReference type="Gene3D" id="3.40.630.30">
    <property type="match status" value="1"/>
</dbReference>
<comment type="catalytic activity">
    <reaction evidence="5">
        <text>N-terminal L-alanyl-[ribosomal protein bS18] + acetyl-CoA = N-terminal N(alpha)-acetyl-L-alanyl-[ribosomal protein bS18] + CoA + H(+)</text>
        <dbReference type="Rhea" id="RHEA:43756"/>
        <dbReference type="Rhea" id="RHEA-COMP:10676"/>
        <dbReference type="Rhea" id="RHEA-COMP:10677"/>
        <dbReference type="ChEBI" id="CHEBI:15378"/>
        <dbReference type="ChEBI" id="CHEBI:57287"/>
        <dbReference type="ChEBI" id="CHEBI:57288"/>
        <dbReference type="ChEBI" id="CHEBI:64718"/>
        <dbReference type="ChEBI" id="CHEBI:83683"/>
        <dbReference type="EC" id="2.3.1.266"/>
    </reaction>
</comment>
<dbReference type="PANTHER" id="PTHR43420">
    <property type="entry name" value="ACETYLTRANSFERASE"/>
    <property type="match status" value="1"/>
</dbReference>
<keyword evidence="8" id="KW-0689">Ribosomal protein</keyword>
<keyword evidence="4 8" id="KW-0012">Acyltransferase</keyword>
<dbReference type="PANTHER" id="PTHR43420:SF44">
    <property type="entry name" value="ACETYLTRANSFERASE YPEA"/>
    <property type="match status" value="1"/>
</dbReference>
<feature type="domain" description="N-acetyltransferase" evidence="6">
    <location>
        <begin position="5"/>
        <end position="150"/>
    </location>
</feature>
<name>A0A0D1KWQ8_BACIU</name>
<dbReference type="EMBL" id="CP120576">
    <property type="protein sequence ID" value="WEY84840.1"/>
    <property type="molecule type" value="Genomic_DNA"/>
</dbReference>
<dbReference type="STRING" id="483913.AN935_03095"/>
<dbReference type="RefSeq" id="WP_003234077.1">
    <property type="nucleotide sequence ID" value="NZ_CAXITQ020000006.1"/>
</dbReference>